<evidence type="ECO:0000313" key="17">
    <source>
        <dbReference type="EMBL" id="MFC3266523.1"/>
    </source>
</evidence>
<evidence type="ECO:0000256" key="4">
    <source>
        <dbReference type="ARBA" id="ARBA00022603"/>
    </source>
</evidence>
<keyword evidence="18" id="KW-1185">Reference proteome</keyword>
<keyword evidence="9 17" id="KW-0456">Lyase</keyword>
<feature type="region of interest" description="Disordered" evidence="15">
    <location>
        <begin position="1"/>
        <end position="21"/>
    </location>
</feature>
<dbReference type="InterPro" id="IPR050161">
    <property type="entry name" value="Siro_Cobalamin_biosynth"/>
</dbReference>
<organism evidence="17 18">
    <name type="scientific">Camelimonas abortus</name>
    <dbReference type="NCBI Taxonomy" id="1017184"/>
    <lineage>
        <taxon>Bacteria</taxon>
        <taxon>Pseudomonadati</taxon>
        <taxon>Pseudomonadota</taxon>
        <taxon>Alphaproteobacteria</taxon>
        <taxon>Hyphomicrobiales</taxon>
        <taxon>Chelatococcaceae</taxon>
        <taxon>Camelimonas</taxon>
    </lineage>
</organism>
<keyword evidence="5 14" id="KW-0808">Transferase</keyword>
<dbReference type="InterPro" id="IPR014777">
    <property type="entry name" value="4pyrrole_Mease_sub1"/>
</dbReference>
<evidence type="ECO:0000259" key="16">
    <source>
        <dbReference type="Pfam" id="PF00590"/>
    </source>
</evidence>
<keyword evidence="4 14" id="KW-0489">Methyltransferase</keyword>
<evidence type="ECO:0000256" key="9">
    <source>
        <dbReference type="ARBA" id="ARBA00023239"/>
    </source>
</evidence>
<dbReference type="GO" id="GO:0043115">
    <property type="term" value="F:precorrin-2 dehydrogenase activity"/>
    <property type="evidence" value="ECO:0007669"/>
    <property type="project" value="UniProtKB-EC"/>
</dbReference>
<dbReference type="CDD" id="cd11642">
    <property type="entry name" value="SUMT"/>
    <property type="match status" value="1"/>
</dbReference>
<evidence type="ECO:0000256" key="7">
    <source>
        <dbReference type="ARBA" id="ARBA00023002"/>
    </source>
</evidence>
<dbReference type="InterPro" id="IPR014776">
    <property type="entry name" value="4pyrrole_Mease_sub2"/>
</dbReference>
<dbReference type="EC" id="1.3.1.76" evidence="17"/>
<dbReference type="PANTHER" id="PTHR45790:SF3">
    <property type="entry name" value="S-ADENOSYL-L-METHIONINE-DEPENDENT UROPORPHYRINOGEN III METHYLTRANSFERASE, CHLOROPLASTIC"/>
    <property type="match status" value="1"/>
</dbReference>
<evidence type="ECO:0000256" key="1">
    <source>
        <dbReference type="ARBA" id="ARBA00005010"/>
    </source>
</evidence>
<dbReference type="NCBIfam" id="NF004790">
    <property type="entry name" value="PRK06136.1"/>
    <property type="match status" value="1"/>
</dbReference>
<dbReference type="EC" id="4.99.1.4" evidence="17"/>
<keyword evidence="10" id="KW-0627">Porphyrin biosynthesis</keyword>
<proteinExistence type="inferred from homology"/>
<dbReference type="SUPFAM" id="SSF75615">
    <property type="entry name" value="Siroheme synthase middle domains-like"/>
    <property type="match status" value="1"/>
</dbReference>
<protein>
    <submittedName>
        <fullName evidence="17">Siroheme synthase CysG</fullName>
        <ecNumber evidence="17">1.3.1.76</ecNumber>
        <ecNumber evidence="17">2.1.1.107</ecNumber>
        <ecNumber evidence="17">4.99.1.4</ecNumber>
    </submittedName>
</protein>
<dbReference type="Pfam" id="PF00590">
    <property type="entry name" value="TP_methylase"/>
    <property type="match status" value="1"/>
</dbReference>
<comment type="caution">
    <text evidence="17">The sequence shown here is derived from an EMBL/GenBank/DDBJ whole genome shotgun (WGS) entry which is preliminary data.</text>
</comment>
<dbReference type="InterPro" id="IPR036291">
    <property type="entry name" value="NAD(P)-bd_dom_sf"/>
</dbReference>
<accession>A0ABV7LHE0</accession>
<dbReference type="GO" id="GO:0004851">
    <property type="term" value="F:uroporphyrin-III C-methyltransferase activity"/>
    <property type="evidence" value="ECO:0007669"/>
    <property type="project" value="UniProtKB-EC"/>
</dbReference>
<dbReference type="SUPFAM" id="SSF51735">
    <property type="entry name" value="NAD(P)-binding Rossmann-fold domains"/>
    <property type="match status" value="1"/>
</dbReference>
<dbReference type="PROSITE" id="PS00839">
    <property type="entry name" value="SUMT_1"/>
    <property type="match status" value="1"/>
</dbReference>
<keyword evidence="11" id="KW-0511">Multifunctional enzyme</keyword>
<dbReference type="InterPro" id="IPR006367">
    <property type="entry name" value="Sirohaem_synthase_N"/>
</dbReference>
<keyword evidence="8" id="KW-0520">NAD</keyword>
<comment type="catalytic activity">
    <reaction evidence="13">
        <text>precorrin-2 + NAD(+) = sirohydrochlorin + NADH + 2 H(+)</text>
        <dbReference type="Rhea" id="RHEA:15613"/>
        <dbReference type="ChEBI" id="CHEBI:15378"/>
        <dbReference type="ChEBI" id="CHEBI:57540"/>
        <dbReference type="ChEBI" id="CHEBI:57945"/>
        <dbReference type="ChEBI" id="CHEBI:58351"/>
        <dbReference type="ChEBI" id="CHEBI:58827"/>
        <dbReference type="EC" id="1.3.1.76"/>
    </reaction>
</comment>
<dbReference type="Gene3D" id="3.40.50.720">
    <property type="entry name" value="NAD(P)-binding Rossmann-like Domain"/>
    <property type="match status" value="1"/>
</dbReference>
<evidence type="ECO:0000256" key="11">
    <source>
        <dbReference type="ARBA" id="ARBA00023268"/>
    </source>
</evidence>
<feature type="compositionally biased region" description="Low complexity" evidence="15">
    <location>
        <begin position="7"/>
        <end position="17"/>
    </location>
</feature>
<evidence type="ECO:0000256" key="3">
    <source>
        <dbReference type="ARBA" id="ARBA00022573"/>
    </source>
</evidence>
<dbReference type="PIRSF" id="PIRSF036426">
    <property type="entry name" value="Sirohaem_synth"/>
    <property type="match status" value="1"/>
</dbReference>
<dbReference type="Gene3D" id="3.30.950.10">
    <property type="entry name" value="Methyltransferase, Cobalt-precorrin-4 Transmethylase, Domain 2"/>
    <property type="match status" value="1"/>
</dbReference>
<dbReference type="GO" id="GO:0051266">
    <property type="term" value="F:sirohydrochlorin ferrochelatase activity"/>
    <property type="evidence" value="ECO:0007669"/>
    <property type="project" value="UniProtKB-EC"/>
</dbReference>
<dbReference type="Pfam" id="PF13241">
    <property type="entry name" value="NAD_binding_7"/>
    <property type="match status" value="1"/>
</dbReference>
<dbReference type="SUPFAM" id="SSF53790">
    <property type="entry name" value="Tetrapyrrole methylase"/>
    <property type="match status" value="1"/>
</dbReference>
<dbReference type="InterPro" id="IPR035996">
    <property type="entry name" value="4pyrrol_Methylase_sf"/>
</dbReference>
<dbReference type="Gene3D" id="3.40.1010.10">
    <property type="entry name" value="Cobalt-precorrin-4 Transmethylase, Domain 1"/>
    <property type="match status" value="1"/>
</dbReference>
<dbReference type="GO" id="GO:0032259">
    <property type="term" value="P:methylation"/>
    <property type="evidence" value="ECO:0007669"/>
    <property type="project" value="UniProtKB-KW"/>
</dbReference>
<dbReference type="Gene3D" id="3.30.160.110">
    <property type="entry name" value="Siroheme synthase, domain 2"/>
    <property type="match status" value="1"/>
</dbReference>
<dbReference type="EMBL" id="JBHRUV010000045">
    <property type="protein sequence ID" value="MFC3266523.1"/>
    <property type="molecule type" value="Genomic_DNA"/>
</dbReference>
<feature type="domain" description="Tetrapyrrole methylase" evidence="16">
    <location>
        <begin position="249"/>
        <end position="460"/>
    </location>
</feature>
<dbReference type="InterPro" id="IPR003043">
    <property type="entry name" value="Uropor_MeTrfase_CS"/>
</dbReference>
<dbReference type="NCBIfam" id="TIGR01469">
    <property type="entry name" value="cobA_cysG_Cterm"/>
    <property type="match status" value="1"/>
</dbReference>
<evidence type="ECO:0000256" key="5">
    <source>
        <dbReference type="ARBA" id="ARBA00022679"/>
    </source>
</evidence>
<dbReference type="InterPro" id="IPR000878">
    <property type="entry name" value="4pyrrol_Mease"/>
</dbReference>
<dbReference type="InterPro" id="IPR006366">
    <property type="entry name" value="CobA/CysG_C"/>
</dbReference>
<evidence type="ECO:0000256" key="6">
    <source>
        <dbReference type="ARBA" id="ARBA00022691"/>
    </source>
</evidence>
<comment type="similarity">
    <text evidence="2 14">Belongs to the precorrin methyltransferase family.</text>
</comment>
<dbReference type="EC" id="2.1.1.107" evidence="17"/>
<evidence type="ECO:0000313" key="18">
    <source>
        <dbReference type="Proteomes" id="UP001595536"/>
    </source>
</evidence>
<evidence type="ECO:0000256" key="8">
    <source>
        <dbReference type="ARBA" id="ARBA00023027"/>
    </source>
</evidence>
<dbReference type="NCBIfam" id="TIGR01470">
    <property type="entry name" value="cysG_Nterm"/>
    <property type="match status" value="1"/>
</dbReference>
<evidence type="ECO:0000256" key="15">
    <source>
        <dbReference type="SAM" id="MobiDB-lite"/>
    </source>
</evidence>
<comment type="pathway">
    <text evidence="12">Porphyrin-containing compound metabolism; siroheme biosynthesis; precorrin-2 from uroporphyrinogen III: step 1/1.</text>
</comment>
<keyword evidence="6" id="KW-0949">S-adenosyl-L-methionine</keyword>
<evidence type="ECO:0000256" key="14">
    <source>
        <dbReference type="RuleBase" id="RU003960"/>
    </source>
</evidence>
<reference evidence="18" key="1">
    <citation type="journal article" date="2019" name="Int. J. Syst. Evol. Microbiol.">
        <title>The Global Catalogue of Microorganisms (GCM) 10K type strain sequencing project: providing services to taxonomists for standard genome sequencing and annotation.</title>
        <authorList>
            <consortium name="The Broad Institute Genomics Platform"/>
            <consortium name="The Broad Institute Genome Sequencing Center for Infectious Disease"/>
            <person name="Wu L."/>
            <person name="Ma J."/>
        </authorList>
    </citation>
    <scope>NUCLEOTIDE SEQUENCE [LARGE SCALE GENOMIC DNA]</scope>
    <source>
        <strain evidence="18">CCM 7941</strain>
    </source>
</reference>
<dbReference type="PANTHER" id="PTHR45790">
    <property type="entry name" value="SIROHEME SYNTHASE-RELATED"/>
    <property type="match status" value="1"/>
</dbReference>
<evidence type="ECO:0000256" key="10">
    <source>
        <dbReference type="ARBA" id="ARBA00023244"/>
    </source>
</evidence>
<evidence type="ECO:0000256" key="12">
    <source>
        <dbReference type="ARBA" id="ARBA00025705"/>
    </source>
</evidence>
<dbReference type="PROSITE" id="PS00840">
    <property type="entry name" value="SUMT_2"/>
    <property type="match status" value="1"/>
</dbReference>
<keyword evidence="3" id="KW-0169">Cobalamin biosynthesis</keyword>
<name>A0ABV7LHE0_9HYPH</name>
<evidence type="ECO:0000256" key="13">
    <source>
        <dbReference type="ARBA" id="ARBA00047561"/>
    </source>
</evidence>
<keyword evidence="7 17" id="KW-0560">Oxidoreductase</keyword>
<dbReference type="InterPro" id="IPR012409">
    <property type="entry name" value="Sirohaem_synth"/>
</dbReference>
<comment type="pathway">
    <text evidence="1">Porphyrin-containing compound metabolism; siroheme biosynthesis; sirohydrochlorin from precorrin-2: step 1/1.</text>
</comment>
<dbReference type="NCBIfam" id="NF007922">
    <property type="entry name" value="PRK10637.1"/>
    <property type="match status" value="1"/>
</dbReference>
<evidence type="ECO:0000256" key="2">
    <source>
        <dbReference type="ARBA" id="ARBA00005879"/>
    </source>
</evidence>
<dbReference type="Proteomes" id="UP001595536">
    <property type="component" value="Unassembled WGS sequence"/>
</dbReference>
<gene>
    <name evidence="17" type="primary">cysG</name>
    <name evidence="17" type="ORF">ACFOEX_09170</name>
</gene>
<sequence>MTQTVTGAPGSPSSGPARPTETLAARMGPLASLPLFFKPAGRRVAVAGDSDGAGWKAELVAAAGATVDIYAPDPPQAMLRLARELPERVRLHRRAWTPEDLAGAMLAIGDFPDEDEARRFAAAARAAGAPVNCVDRPALCDFQFGSIVNRSPLVVGISTDGAAPVFGQAVRARIETLLPQSFQRWAEAARRWRAEVTARGWPFRLRRRFWERFTAMAFAAPGRAPDDAVRDRLFAAAEDDAAEAAAGVVHLVGAGPGDPELLTLRAVRLLQSADVILHDDLIPQAALDYARREAQLIHVGKRGHKPSCTQQDINALLVELAGKGLQVVRLKGGDPAIFGRAGEEIAALAAAGVACEVTPGVTAASGAAARLGVSLTHRDAARRLQFITAHARDGALPEDLDWRALADPAATTVVYMGLATLGQLAQRLVEAGLDPGTPALLAERATCPDERVIRADIATLPQKARAMAARGPALVIIGQAAGLGAG</sequence>